<reference evidence="2 3" key="1">
    <citation type="submission" date="2018-10" db="EMBL/GenBank/DDBJ databases">
        <authorList>
            <person name="Soria N.A."/>
            <person name="Batley M.G."/>
            <person name="Hanafy A."/>
            <person name="Singh N."/>
            <person name="Shaffer C.D."/>
            <person name="Weston-Hafer K.A."/>
            <person name="Russell D.A."/>
            <person name="Pope W.H."/>
            <person name="Jacobs-Sera D."/>
            <person name="Hendrix R.W."/>
            <person name="Hatfull G.F."/>
        </authorList>
    </citation>
    <scope>NUCLEOTIDE SEQUENCE [LARGE SCALE GENOMIC DNA]</scope>
</reference>
<evidence type="ECO:0000256" key="1">
    <source>
        <dbReference type="SAM" id="Phobius"/>
    </source>
</evidence>
<evidence type="ECO:0000313" key="2">
    <source>
        <dbReference type="EMBL" id="AZU97294.1"/>
    </source>
</evidence>
<dbReference type="RefSeq" id="YP_009842679.1">
    <property type="nucleotide sequence ID" value="NC_048742.1"/>
</dbReference>
<keyword evidence="1" id="KW-1133">Transmembrane helix</keyword>
<gene>
    <name evidence="2" type="primary">249</name>
    <name evidence="2" type="ORF">SEA_GILSON_249</name>
</gene>
<proteinExistence type="predicted"/>
<sequence>MTEPSENRIITFLIGLGLLIASVAVIWFTVWLIIDTENQWELEQKKQDACLKTGGLWIDNRNTDGYCYHNK</sequence>
<keyword evidence="3" id="KW-1185">Reference proteome</keyword>
<dbReference type="EMBL" id="MK061412">
    <property type="protein sequence ID" value="AZU97294.1"/>
    <property type="molecule type" value="Genomic_DNA"/>
</dbReference>
<dbReference type="Proteomes" id="UP000284334">
    <property type="component" value="Segment"/>
</dbReference>
<protein>
    <submittedName>
        <fullName evidence="2">Uncharacterized protein</fullName>
    </submittedName>
</protein>
<accession>A0A3T0ICX6</accession>
<organism evidence="2 3">
    <name type="scientific">Streptomyces phage Gilson</name>
    <dbReference type="NCBI Taxonomy" id="2488789"/>
    <lineage>
        <taxon>Viruses</taxon>
        <taxon>Duplodnaviria</taxon>
        <taxon>Heunggongvirae</taxon>
        <taxon>Uroviricota</taxon>
        <taxon>Caudoviricetes</taxon>
        <taxon>Stanwilliamsviridae</taxon>
        <taxon>Loccivirinae</taxon>
        <taxon>Gilsonvirus</taxon>
        <taxon>Gilsonvirus gilson</taxon>
    </lineage>
</organism>
<keyword evidence="1" id="KW-0812">Transmembrane</keyword>
<feature type="transmembrane region" description="Helical" evidence="1">
    <location>
        <begin position="12"/>
        <end position="34"/>
    </location>
</feature>
<name>A0A3T0ICX6_9CAUD</name>
<keyword evidence="1" id="KW-0472">Membrane</keyword>
<evidence type="ECO:0000313" key="3">
    <source>
        <dbReference type="Proteomes" id="UP000284334"/>
    </source>
</evidence>
<dbReference type="KEGG" id="vg:55612939"/>
<dbReference type="GeneID" id="55612939"/>